<evidence type="ECO:0000313" key="2">
    <source>
        <dbReference type="EMBL" id="KAF4739003.1"/>
    </source>
</evidence>
<protein>
    <submittedName>
        <fullName evidence="2">Uncharacterized protein</fullName>
    </submittedName>
</protein>
<organism evidence="2 3">
    <name type="scientific">Perkinsus olseni</name>
    <name type="common">Perkinsus atlanticus</name>
    <dbReference type="NCBI Taxonomy" id="32597"/>
    <lineage>
        <taxon>Eukaryota</taxon>
        <taxon>Sar</taxon>
        <taxon>Alveolata</taxon>
        <taxon>Perkinsozoa</taxon>
        <taxon>Perkinsea</taxon>
        <taxon>Perkinsida</taxon>
        <taxon>Perkinsidae</taxon>
        <taxon>Perkinsus</taxon>
    </lineage>
</organism>
<dbReference type="EMBL" id="JABANO010014183">
    <property type="protein sequence ID" value="KAF4739003.1"/>
    <property type="molecule type" value="Genomic_DNA"/>
</dbReference>
<comment type="caution">
    <text evidence="2">The sequence shown here is derived from an EMBL/GenBank/DDBJ whole genome shotgun (WGS) entry which is preliminary data.</text>
</comment>
<feature type="region of interest" description="Disordered" evidence="1">
    <location>
        <begin position="102"/>
        <end position="131"/>
    </location>
</feature>
<dbReference type="AlphaFoldDB" id="A0A7J6T1L8"/>
<evidence type="ECO:0000256" key="1">
    <source>
        <dbReference type="SAM" id="MobiDB-lite"/>
    </source>
</evidence>
<feature type="non-terminal residue" evidence="2">
    <location>
        <position position="1"/>
    </location>
</feature>
<evidence type="ECO:0000313" key="3">
    <source>
        <dbReference type="Proteomes" id="UP000553632"/>
    </source>
</evidence>
<accession>A0A7J6T1L8</accession>
<dbReference type="Proteomes" id="UP000553632">
    <property type="component" value="Unassembled WGS sequence"/>
</dbReference>
<reference evidence="2 3" key="1">
    <citation type="submission" date="2020-04" db="EMBL/GenBank/DDBJ databases">
        <title>Perkinsus olseni comparative genomics.</title>
        <authorList>
            <person name="Bogema D.R."/>
        </authorList>
    </citation>
    <scope>NUCLEOTIDE SEQUENCE [LARGE SCALE GENOMIC DNA]</scope>
    <source>
        <strain evidence="2 3">ATCC PRA-207</strain>
    </source>
</reference>
<keyword evidence="3" id="KW-1185">Reference proteome</keyword>
<feature type="compositionally biased region" description="Basic and acidic residues" evidence="1">
    <location>
        <begin position="102"/>
        <end position="115"/>
    </location>
</feature>
<sequence>ESLKSELGRQHQANTETAAALQDWQQRCEALVKDNLQLRREMVEERERSAGEIRELSSELGSVKKESQELQDAIGRQEKNVKRLEEERVAAVAGAEKANRQFAAEKKLREKDRGKASTHHAHTAEMSKLQSRLEVANEELVACRRELKESREEVETLKGSDPTEVNGLVAKLQARLDRANETIEELREEIDESARKRA</sequence>
<feature type="region of interest" description="Disordered" evidence="1">
    <location>
        <begin position="46"/>
        <end position="68"/>
    </location>
</feature>
<name>A0A7J6T1L8_PEROL</name>
<gene>
    <name evidence="2" type="ORF">FOZ63_012365</name>
</gene>
<proteinExistence type="predicted"/>
<feature type="non-terminal residue" evidence="2">
    <location>
        <position position="198"/>
    </location>
</feature>
<dbReference type="Gene3D" id="1.10.287.1490">
    <property type="match status" value="1"/>
</dbReference>